<sequence>MALPIQGVSSRGDSIRSLLAESGLDGDADRLVPVLLELRALGAGAPPVPSAALAALLDADDAGSSASGNIVRLDPGGARGGGSPGSRRHRRGRRGGGLTALAVAACLSLAGGGVAAADQGFRHAAGDAAAFLVGTLTGARPDQHPSPLPGAPADMHATGHDQRPAVPPGQAVRDSDQGGQGAAPSTDHPAPQASAASRTLPPTVPGTAAASTAPPASRRP</sequence>
<proteinExistence type="predicted"/>
<evidence type="ECO:0000256" key="1">
    <source>
        <dbReference type="SAM" id="MobiDB-lite"/>
    </source>
</evidence>
<comment type="caution">
    <text evidence="3">The sequence shown here is derived from an EMBL/GenBank/DDBJ whole genome shotgun (WGS) entry which is preliminary data.</text>
</comment>
<reference evidence="3 4" key="1">
    <citation type="submission" date="2023-12" db="EMBL/GenBank/DDBJ databases">
        <title>Sinomonas terricola sp. nov, isolated from litchi orchard soil in Guangdong, PR China.</title>
        <authorList>
            <person name="Jiaxin W."/>
            <person name="Yang Z."/>
            <person name="Honghui Z."/>
        </authorList>
    </citation>
    <scope>NUCLEOTIDE SEQUENCE [LARGE SCALE GENOMIC DNA]</scope>
    <source>
        <strain evidence="3 4">JGH33</strain>
    </source>
</reference>
<evidence type="ECO:0000313" key="4">
    <source>
        <dbReference type="Proteomes" id="UP001304769"/>
    </source>
</evidence>
<name>A0ABU5T5C5_9MICC</name>
<keyword evidence="2" id="KW-1133">Transmembrane helix</keyword>
<keyword evidence="2" id="KW-0472">Membrane</keyword>
<protein>
    <submittedName>
        <fullName evidence="3">Uncharacterized protein</fullName>
    </submittedName>
</protein>
<feature type="region of interest" description="Disordered" evidence="1">
    <location>
        <begin position="138"/>
        <end position="220"/>
    </location>
</feature>
<gene>
    <name evidence="3" type="ORF">SPF06_09060</name>
</gene>
<evidence type="ECO:0000256" key="2">
    <source>
        <dbReference type="SAM" id="Phobius"/>
    </source>
</evidence>
<accession>A0ABU5T5C5</accession>
<feature type="region of interest" description="Disordered" evidence="1">
    <location>
        <begin position="66"/>
        <end position="94"/>
    </location>
</feature>
<feature type="compositionally biased region" description="Low complexity" evidence="1">
    <location>
        <begin position="205"/>
        <end position="220"/>
    </location>
</feature>
<keyword evidence="4" id="KW-1185">Reference proteome</keyword>
<evidence type="ECO:0000313" key="3">
    <source>
        <dbReference type="EMBL" id="MEA5454869.1"/>
    </source>
</evidence>
<dbReference type="Proteomes" id="UP001304769">
    <property type="component" value="Unassembled WGS sequence"/>
</dbReference>
<dbReference type="EMBL" id="JAYGGQ010000005">
    <property type="protein sequence ID" value="MEA5454869.1"/>
    <property type="molecule type" value="Genomic_DNA"/>
</dbReference>
<feature type="transmembrane region" description="Helical" evidence="2">
    <location>
        <begin position="97"/>
        <end position="117"/>
    </location>
</feature>
<organism evidence="3 4">
    <name type="scientific">Sinomonas terricola</name>
    <dbReference type="NCBI Taxonomy" id="3110330"/>
    <lineage>
        <taxon>Bacteria</taxon>
        <taxon>Bacillati</taxon>
        <taxon>Actinomycetota</taxon>
        <taxon>Actinomycetes</taxon>
        <taxon>Micrococcales</taxon>
        <taxon>Micrococcaceae</taxon>
        <taxon>Sinomonas</taxon>
    </lineage>
</organism>
<keyword evidence="2" id="KW-0812">Transmembrane</keyword>